<evidence type="ECO:0000256" key="3">
    <source>
        <dbReference type="ARBA" id="ARBA00022723"/>
    </source>
</evidence>
<keyword evidence="4" id="KW-0862">Zinc</keyword>
<evidence type="ECO:0000256" key="8">
    <source>
        <dbReference type="ARBA" id="ARBA00023163"/>
    </source>
</evidence>
<dbReference type="GO" id="GO:0005634">
    <property type="term" value="C:nucleus"/>
    <property type="evidence" value="ECO:0007669"/>
    <property type="project" value="TreeGrafter"/>
</dbReference>
<evidence type="ECO:0000256" key="4">
    <source>
        <dbReference type="ARBA" id="ARBA00022833"/>
    </source>
</evidence>
<comment type="caution">
    <text evidence="13">The sequence shown here is derived from an EMBL/GenBank/DDBJ whole genome shotgun (WGS) entry which is preliminary data.</text>
</comment>
<keyword evidence="2" id="KW-0963">Cytoplasm</keyword>
<dbReference type="Gene3D" id="3.10.390.10">
    <property type="entry name" value="SAND domain-like"/>
    <property type="match status" value="1"/>
</dbReference>
<keyword evidence="14" id="KW-1185">Reference proteome</keyword>
<keyword evidence="6 10" id="KW-0175">Coiled coil</keyword>
<reference evidence="13 14" key="1">
    <citation type="journal article" date="2020" name="Mol. Biol. Evol.">
        <title>Interspecific Gene Flow and the Evolution of Specialization in Black and White Rhinoceros.</title>
        <authorList>
            <person name="Moodley Y."/>
            <person name="Westbury M.V."/>
            <person name="Russo I.M."/>
            <person name="Gopalakrishnan S."/>
            <person name="Rakotoarivelo A."/>
            <person name="Olsen R.A."/>
            <person name="Prost S."/>
            <person name="Tunstall T."/>
            <person name="Ryder O.A."/>
            <person name="Dalen L."/>
            <person name="Bruford M.W."/>
        </authorList>
    </citation>
    <scope>NUCLEOTIDE SEQUENCE [LARGE SCALE GENOMIC DNA]</scope>
    <source>
        <strain evidence="13">SBR-YM</strain>
        <tissue evidence="13">Skin</tissue>
    </source>
</reference>
<protein>
    <recommendedName>
        <fullName evidence="12">SAND domain-containing protein</fullName>
    </recommendedName>
</protein>
<dbReference type="PANTHER" id="PTHR10417:SF3">
    <property type="entry name" value="GLUCOCORTICOID MODULATORY ELEMENT-BINDING PROTEIN 1"/>
    <property type="match status" value="1"/>
</dbReference>
<dbReference type="PANTHER" id="PTHR10417">
    <property type="entry name" value="GLUCOCORTICOID MODULATORY ELEMENT-BINDING PROTEIN"/>
    <property type="match status" value="1"/>
</dbReference>
<keyword evidence="8" id="KW-0804">Transcription</keyword>
<dbReference type="FunFam" id="3.10.390.10:FF:000003">
    <property type="entry name" value="glucocorticoid modulatory element-binding protein 1 isoform X2"/>
    <property type="match status" value="1"/>
</dbReference>
<gene>
    <name evidence="13" type="ORF">HPG69_004409</name>
</gene>
<dbReference type="InterPro" id="IPR010919">
    <property type="entry name" value="SAND-like_dom_sf"/>
</dbReference>
<keyword evidence="7" id="KW-0238">DNA-binding</keyword>
<evidence type="ECO:0000256" key="6">
    <source>
        <dbReference type="ARBA" id="ARBA00023054"/>
    </source>
</evidence>
<evidence type="ECO:0000256" key="5">
    <source>
        <dbReference type="ARBA" id="ARBA00023015"/>
    </source>
</evidence>
<keyword evidence="9" id="KW-0539">Nucleus</keyword>
<evidence type="ECO:0000313" key="14">
    <source>
        <dbReference type="Proteomes" id="UP000551758"/>
    </source>
</evidence>
<evidence type="ECO:0000256" key="1">
    <source>
        <dbReference type="ARBA" id="ARBA00004496"/>
    </source>
</evidence>
<keyword evidence="3" id="KW-0479">Metal-binding</keyword>
<sequence>MANAEVSVPVGDVVVVPTEGNEGENPEDTKTQVILQLQPVQQGLFIDGHFYNRIYEAGSENNTAVVAVETHTIHKIEEGIDASTIEANEDMEIAYPITCGESKAILLWKKFVCPGINVKCVKFNDQLISPKHFVHLAGKSTLKDWKRAIRLGGIMLRKMMDSGQIDFYQHDKVCSNTCRSTKFDLLISSARAPVPGQQTSVVQTPTSADGSITQIAISEESMEEAGLEWNSALTAAVTMATEEGVKKDSEEISEDTLMFWKGIADVGLMEEVVCNIQKEIEELLRGVQQRLIQAPFQVTDAAVLNNVAHTFGLMDTVKKVLDNRRNQVEQGEEQFLYTLTDLERQLEEQKKQAQDNRLKSQTVQNVVLMPVSTPKPPKRPRLQRPASTTVLSPSPPVQQPQFTVISPITITPVGQSFSMGNIPVATLSQGSSPVTVHTLPSGPQLFRYATVVSSAKSSSPDTVTIHPSSSLALLSSTAMQDGSTLGNMTTMVSPVELVAMESGLTSAIQAVESTSEDGQTIIEIDPAPDPEAEDTEGKAVILETELRTEEKVVAEMEEHQHQVHNVEIVVLED</sequence>
<name>A0A7J7F9F1_DICBM</name>
<dbReference type="PROSITE" id="PS50864">
    <property type="entry name" value="SAND"/>
    <property type="match status" value="1"/>
</dbReference>
<comment type="subcellular location">
    <subcellularLocation>
        <location evidence="1">Cytoplasm</location>
    </subcellularLocation>
</comment>
<evidence type="ECO:0000256" key="10">
    <source>
        <dbReference type="SAM" id="Coils"/>
    </source>
</evidence>
<organism evidence="13 14">
    <name type="scientific">Diceros bicornis minor</name>
    <name type="common">South-central black rhinoceros</name>
    <dbReference type="NCBI Taxonomy" id="77932"/>
    <lineage>
        <taxon>Eukaryota</taxon>
        <taxon>Metazoa</taxon>
        <taxon>Chordata</taxon>
        <taxon>Craniata</taxon>
        <taxon>Vertebrata</taxon>
        <taxon>Euteleostomi</taxon>
        <taxon>Mammalia</taxon>
        <taxon>Eutheria</taxon>
        <taxon>Laurasiatheria</taxon>
        <taxon>Perissodactyla</taxon>
        <taxon>Rhinocerotidae</taxon>
        <taxon>Diceros</taxon>
    </lineage>
</organism>
<evidence type="ECO:0000256" key="9">
    <source>
        <dbReference type="ARBA" id="ARBA00023242"/>
    </source>
</evidence>
<dbReference type="SUPFAM" id="SSF63763">
    <property type="entry name" value="SAND domain-like"/>
    <property type="match status" value="1"/>
</dbReference>
<evidence type="ECO:0000256" key="7">
    <source>
        <dbReference type="ARBA" id="ARBA00023125"/>
    </source>
</evidence>
<dbReference type="SMART" id="SM00258">
    <property type="entry name" value="SAND"/>
    <property type="match status" value="1"/>
</dbReference>
<dbReference type="AlphaFoldDB" id="A0A7J7F9F1"/>
<feature type="region of interest" description="Disordered" evidence="11">
    <location>
        <begin position="370"/>
        <end position="398"/>
    </location>
</feature>
<dbReference type="GO" id="GO:0000978">
    <property type="term" value="F:RNA polymerase II cis-regulatory region sequence-specific DNA binding"/>
    <property type="evidence" value="ECO:0007669"/>
    <property type="project" value="TreeGrafter"/>
</dbReference>
<dbReference type="GO" id="GO:0005737">
    <property type="term" value="C:cytoplasm"/>
    <property type="evidence" value="ECO:0007669"/>
    <property type="project" value="UniProtKB-SubCell"/>
</dbReference>
<dbReference type="Proteomes" id="UP000551758">
    <property type="component" value="Unassembled WGS sequence"/>
</dbReference>
<accession>A0A7J7F9F1</accession>
<dbReference type="GO" id="GO:0046872">
    <property type="term" value="F:metal ion binding"/>
    <property type="evidence" value="ECO:0007669"/>
    <property type="project" value="UniProtKB-KW"/>
</dbReference>
<evidence type="ECO:0000313" key="13">
    <source>
        <dbReference type="EMBL" id="KAF5924538.1"/>
    </source>
</evidence>
<evidence type="ECO:0000259" key="12">
    <source>
        <dbReference type="PROSITE" id="PS50864"/>
    </source>
</evidence>
<dbReference type="GO" id="GO:0006357">
    <property type="term" value="P:regulation of transcription by RNA polymerase II"/>
    <property type="evidence" value="ECO:0007669"/>
    <property type="project" value="TreeGrafter"/>
</dbReference>
<dbReference type="InterPro" id="IPR000770">
    <property type="entry name" value="SAND_dom"/>
</dbReference>
<dbReference type="OrthoDB" id="5792412at2759"/>
<dbReference type="Pfam" id="PF01342">
    <property type="entry name" value="SAND"/>
    <property type="match status" value="1"/>
</dbReference>
<evidence type="ECO:0000256" key="2">
    <source>
        <dbReference type="ARBA" id="ARBA00022490"/>
    </source>
</evidence>
<dbReference type="InterPro" id="IPR059099">
    <property type="entry name" value="GMEB1/2/Spe-44_dom"/>
</dbReference>
<proteinExistence type="predicted"/>
<keyword evidence="5" id="KW-0805">Transcription regulation</keyword>
<evidence type="ECO:0000256" key="11">
    <source>
        <dbReference type="SAM" id="MobiDB-lite"/>
    </source>
</evidence>
<dbReference type="Pfam" id="PF25892">
    <property type="entry name" value="Spe-44"/>
    <property type="match status" value="1"/>
</dbReference>
<feature type="domain" description="SAND" evidence="12">
    <location>
        <begin position="82"/>
        <end position="166"/>
    </location>
</feature>
<feature type="coiled-coil region" evidence="10">
    <location>
        <begin position="332"/>
        <end position="359"/>
    </location>
</feature>
<dbReference type="EMBL" id="JACDTQ010000948">
    <property type="protein sequence ID" value="KAF5924538.1"/>
    <property type="molecule type" value="Genomic_DNA"/>
</dbReference>